<accession>A0ABV0GJQ3</accession>
<evidence type="ECO:0000313" key="2">
    <source>
        <dbReference type="Proteomes" id="UP001462640"/>
    </source>
</evidence>
<reference evidence="1 2" key="1">
    <citation type="submission" date="2024-05" db="EMBL/GenBank/DDBJ databases">
        <title>Roseateles sp. 2.12 16S ribosomal RNA gene Genome sequencing and assembly.</title>
        <authorList>
            <person name="Woo H."/>
        </authorList>
    </citation>
    <scope>NUCLEOTIDE SEQUENCE [LARGE SCALE GENOMIC DNA]</scope>
    <source>
        <strain evidence="1 2">2.12</strain>
    </source>
</reference>
<proteinExistence type="predicted"/>
<dbReference type="Proteomes" id="UP001462640">
    <property type="component" value="Unassembled WGS sequence"/>
</dbReference>
<dbReference type="RefSeq" id="WP_347612663.1">
    <property type="nucleotide sequence ID" value="NZ_JBDPZC010000013.1"/>
</dbReference>
<name>A0ABV0GJQ3_9BURK</name>
<keyword evidence="2" id="KW-1185">Reference proteome</keyword>
<organism evidence="1 2">
    <name type="scientific">Roseateles flavus</name>
    <dbReference type="NCBI Taxonomy" id="3149041"/>
    <lineage>
        <taxon>Bacteria</taxon>
        <taxon>Pseudomonadati</taxon>
        <taxon>Pseudomonadota</taxon>
        <taxon>Betaproteobacteria</taxon>
        <taxon>Burkholderiales</taxon>
        <taxon>Sphaerotilaceae</taxon>
        <taxon>Roseateles</taxon>
    </lineage>
</organism>
<comment type="caution">
    <text evidence="1">The sequence shown here is derived from an EMBL/GenBank/DDBJ whole genome shotgun (WGS) entry which is preliminary data.</text>
</comment>
<gene>
    <name evidence="1" type="ORF">ABDJ40_21220</name>
</gene>
<sequence>MKKLFWPLFLLAAWFVHGQQLFAQSRLIPWVMRHQMQIYAGDSTACDAYTDDVEVTLWAEQRKGHWEVEGGKAELCDYYRHASAAYVLLGASVHTEFADFSVQRGGFPWTEAKLRYTANITLTAPNLPEMHIQAQDELKLVRSLLGVKIKGLESRTDER</sequence>
<dbReference type="EMBL" id="JBDPZC010000013">
    <property type="protein sequence ID" value="MEO3715298.1"/>
    <property type="molecule type" value="Genomic_DNA"/>
</dbReference>
<evidence type="ECO:0000313" key="1">
    <source>
        <dbReference type="EMBL" id="MEO3715298.1"/>
    </source>
</evidence>
<protein>
    <submittedName>
        <fullName evidence="1">Uncharacterized protein</fullName>
    </submittedName>
</protein>